<keyword evidence="6 10" id="KW-0378">Hydrolase</keyword>
<keyword evidence="9 10" id="KW-0464">Manganese</keyword>
<feature type="binding site" evidence="10">
    <location>
        <position position="199"/>
    </location>
    <ligand>
        <name>Mn(2+)</name>
        <dbReference type="ChEBI" id="CHEBI:29035"/>
        <label>2</label>
    </ligand>
</feature>
<feature type="domain" description="Calcineurin-like phosphoesterase" evidence="11">
    <location>
        <begin position="8"/>
        <end position="203"/>
    </location>
</feature>
<keyword evidence="5 10" id="KW-0479">Metal-binding</keyword>
<evidence type="ECO:0000259" key="11">
    <source>
        <dbReference type="Pfam" id="PF00149"/>
    </source>
</evidence>
<feature type="binding site" evidence="10">
    <location>
        <position position="126"/>
    </location>
    <ligand>
        <name>substrate</name>
    </ligand>
</feature>
<feature type="binding site" evidence="10">
    <location>
        <position position="199"/>
    </location>
    <ligand>
        <name>substrate</name>
    </ligand>
</feature>
<evidence type="ECO:0000256" key="3">
    <source>
        <dbReference type="ARBA" id="ARBA00022519"/>
    </source>
</evidence>
<evidence type="ECO:0000313" key="12">
    <source>
        <dbReference type="EMBL" id="SDW06315.1"/>
    </source>
</evidence>
<keyword evidence="2 10" id="KW-0444">Lipid biosynthesis</keyword>
<feature type="binding site" evidence="10">
    <location>
        <position position="45"/>
    </location>
    <ligand>
        <name>Mn(2+)</name>
        <dbReference type="ChEBI" id="CHEBI:29035"/>
        <label>1</label>
    </ligand>
</feature>
<dbReference type="InterPro" id="IPR004843">
    <property type="entry name" value="Calcineurin-like_PHP"/>
</dbReference>
<comment type="subcellular location">
    <subcellularLocation>
        <location evidence="10">Cell inner membrane</location>
        <topology evidence="10">Peripheral membrane protein</topology>
        <orientation evidence="10">Cytoplasmic side</orientation>
    </subcellularLocation>
</comment>
<feature type="binding site" evidence="10">
    <location>
        <position position="118"/>
    </location>
    <ligand>
        <name>Mn(2+)</name>
        <dbReference type="ChEBI" id="CHEBI:29035"/>
        <label>2</label>
    </ligand>
</feature>
<comment type="function">
    <text evidence="10">Hydrolyzes the pyrophosphate bond of UDP-2,3-diacylglucosamine to yield 2,3-diacylglucosamine 1-phosphate (lipid X) and UMP by catalyzing the attack of water at the alpha-P atom. Involved in the biosynthesis of lipid A, a phosphorylated glycolipid that anchors the lipopolysaccharide to the outer membrane of the cell.</text>
</comment>
<keyword evidence="8 10" id="KW-0472">Membrane</keyword>
<dbReference type="EC" id="3.6.1.54" evidence="10"/>
<protein>
    <recommendedName>
        <fullName evidence="10">UDP-2,3-diacylglucosamine hydrolase</fullName>
        <ecNumber evidence="10">3.6.1.54</ecNumber>
    </recommendedName>
    <alternativeName>
        <fullName evidence="10">UDP-2,3-diacylglucosamine diphosphatase</fullName>
    </alternativeName>
</protein>
<organism evidence="12 13">
    <name type="scientific">Thiocapsa roseopersicina</name>
    <dbReference type="NCBI Taxonomy" id="1058"/>
    <lineage>
        <taxon>Bacteria</taxon>
        <taxon>Pseudomonadati</taxon>
        <taxon>Pseudomonadota</taxon>
        <taxon>Gammaproteobacteria</taxon>
        <taxon>Chromatiales</taxon>
        <taxon>Chromatiaceae</taxon>
        <taxon>Thiocapsa</taxon>
    </lineage>
</organism>
<dbReference type="Pfam" id="PF00149">
    <property type="entry name" value="Metallophos"/>
    <property type="match status" value="1"/>
</dbReference>
<dbReference type="RefSeq" id="WP_093027356.1">
    <property type="nucleotide sequence ID" value="NZ_FNNZ01000001.1"/>
</dbReference>
<evidence type="ECO:0000256" key="2">
    <source>
        <dbReference type="ARBA" id="ARBA00022516"/>
    </source>
</evidence>
<evidence type="ECO:0000256" key="8">
    <source>
        <dbReference type="ARBA" id="ARBA00023136"/>
    </source>
</evidence>
<evidence type="ECO:0000256" key="10">
    <source>
        <dbReference type="HAMAP-Rule" id="MF_00575"/>
    </source>
</evidence>
<dbReference type="EMBL" id="FNNZ01000001">
    <property type="protein sequence ID" value="SDW06315.1"/>
    <property type="molecule type" value="Genomic_DNA"/>
</dbReference>
<dbReference type="NCBIfam" id="NF003743">
    <property type="entry name" value="PRK05340.1"/>
    <property type="match status" value="1"/>
</dbReference>
<evidence type="ECO:0000256" key="6">
    <source>
        <dbReference type="ARBA" id="ARBA00022801"/>
    </source>
</evidence>
<feature type="binding site" evidence="10">
    <location>
        <begin position="83"/>
        <end position="84"/>
    </location>
    <ligand>
        <name>substrate</name>
    </ligand>
</feature>
<dbReference type="AlphaFoldDB" id="A0A1H2QGV5"/>
<evidence type="ECO:0000256" key="4">
    <source>
        <dbReference type="ARBA" id="ARBA00022556"/>
    </source>
</evidence>
<dbReference type="InterPro" id="IPR010138">
    <property type="entry name" value="UDP-diacylglucosamine_Hdrlase"/>
</dbReference>
<keyword evidence="3 10" id="KW-0997">Cell inner membrane</keyword>
<dbReference type="InterPro" id="IPR043461">
    <property type="entry name" value="LpxH-like"/>
</dbReference>
<keyword evidence="7 10" id="KW-0443">Lipid metabolism</keyword>
<dbReference type="NCBIfam" id="TIGR01854">
    <property type="entry name" value="lipid_A_lpxH"/>
    <property type="match status" value="1"/>
</dbReference>
<comment type="pathway">
    <text evidence="10">Glycolipid biosynthesis; lipid IV(A) biosynthesis; lipid IV(A) from (3R)-3-hydroxytetradecanoyl-[acyl-carrier-protein] and UDP-N-acetyl-alpha-D-glucosamine: step 4/6.</text>
</comment>
<keyword evidence="13" id="KW-1185">Reference proteome</keyword>
<feature type="binding site" evidence="10">
    <location>
        <position position="14"/>
    </location>
    <ligand>
        <name>Mn(2+)</name>
        <dbReference type="ChEBI" id="CHEBI:29035"/>
        <label>1</label>
    </ligand>
</feature>
<evidence type="ECO:0000256" key="1">
    <source>
        <dbReference type="ARBA" id="ARBA00022475"/>
    </source>
</evidence>
<evidence type="ECO:0000256" key="9">
    <source>
        <dbReference type="ARBA" id="ARBA00023211"/>
    </source>
</evidence>
<reference evidence="13" key="1">
    <citation type="submission" date="2016-10" db="EMBL/GenBank/DDBJ databases">
        <authorList>
            <person name="Varghese N."/>
            <person name="Submissions S."/>
        </authorList>
    </citation>
    <scope>NUCLEOTIDE SEQUENCE [LARGE SCALE GENOMIC DNA]</scope>
    <source>
        <strain evidence="13">DSM 217</strain>
    </source>
</reference>
<comment type="cofactor">
    <cofactor evidence="10">
        <name>Mn(2+)</name>
        <dbReference type="ChEBI" id="CHEBI:29035"/>
    </cofactor>
    <text evidence="10">Binds 2 Mn(2+) ions per subunit in a binuclear metal center.</text>
</comment>
<dbReference type="GO" id="GO:0030145">
    <property type="term" value="F:manganese ion binding"/>
    <property type="evidence" value="ECO:0007669"/>
    <property type="project" value="UniProtKB-UniRule"/>
</dbReference>
<dbReference type="HAMAP" id="MF_00575">
    <property type="entry name" value="LpxH"/>
    <property type="match status" value="1"/>
</dbReference>
<feature type="binding site" evidence="10">
    <location>
        <position position="83"/>
    </location>
    <ligand>
        <name>Mn(2+)</name>
        <dbReference type="ChEBI" id="CHEBI:29035"/>
        <label>2</label>
    </ligand>
</feature>
<comment type="similarity">
    <text evidence="10">Belongs to the LpxH family.</text>
</comment>
<dbReference type="UniPathway" id="UPA00359">
    <property type="reaction ID" value="UER00480"/>
</dbReference>
<feature type="binding site" evidence="10">
    <location>
        <position position="201"/>
    </location>
    <ligand>
        <name>Mn(2+)</name>
        <dbReference type="ChEBI" id="CHEBI:29035"/>
        <label>1</label>
    </ligand>
</feature>
<feature type="binding site" evidence="10">
    <location>
        <position position="164"/>
    </location>
    <ligand>
        <name>substrate</name>
    </ligand>
</feature>
<gene>
    <name evidence="10" type="primary">lpxH</name>
    <name evidence="12" type="ORF">SAMN05421783_101267</name>
</gene>
<feature type="binding site" evidence="10">
    <location>
        <position position="171"/>
    </location>
    <ligand>
        <name>substrate</name>
    </ligand>
</feature>
<dbReference type="GO" id="GO:0009245">
    <property type="term" value="P:lipid A biosynthetic process"/>
    <property type="evidence" value="ECO:0007669"/>
    <property type="project" value="UniProtKB-UniRule"/>
</dbReference>
<dbReference type="STRING" id="1058.SAMN05421783_101267"/>
<comment type="catalytic activity">
    <reaction evidence="10">
        <text>UDP-2-N,3-O-bis[(3R)-3-hydroxytetradecanoyl]-alpha-D-glucosamine + H2O = 2-N,3-O-bis[(3R)-3-hydroxytetradecanoyl]-alpha-D-glucosaminyl 1-phosphate + UMP + 2 H(+)</text>
        <dbReference type="Rhea" id="RHEA:25213"/>
        <dbReference type="ChEBI" id="CHEBI:15377"/>
        <dbReference type="ChEBI" id="CHEBI:15378"/>
        <dbReference type="ChEBI" id="CHEBI:57865"/>
        <dbReference type="ChEBI" id="CHEBI:57957"/>
        <dbReference type="ChEBI" id="CHEBI:78847"/>
        <dbReference type="EC" id="3.6.1.54"/>
    </reaction>
</comment>
<dbReference type="GO" id="GO:0008758">
    <property type="term" value="F:UDP-2,3-diacylglucosamine hydrolase activity"/>
    <property type="evidence" value="ECO:0007669"/>
    <property type="project" value="UniProtKB-UniRule"/>
</dbReference>
<dbReference type="InterPro" id="IPR029052">
    <property type="entry name" value="Metallo-depent_PP-like"/>
</dbReference>
<keyword evidence="1 10" id="KW-1003">Cell membrane</keyword>
<dbReference type="GO" id="GO:0005737">
    <property type="term" value="C:cytoplasm"/>
    <property type="evidence" value="ECO:0007669"/>
    <property type="project" value="InterPro"/>
</dbReference>
<proteinExistence type="inferred from homology"/>
<sequence>MNTRGVSVFVSDLHLSADRPATVDLFLAFLAGRAREADQLYLLGDIFDAWIGDDDNGTPNAEVKAALAAVTASGVRCHLMHGNRDFLIGRTFCRETGCRLLRDPTLARFADEPTLLMHGDLLCTDDVAYQRFRRRIRNPLVQRIFLWRSLAARRKVAADYRSKSGAATAEKTAEIMDVNQETVARYLRRYGAARLIHGHTHRPGDHRVRLDGREAVRSVLAEWHPDHGEALVHGPSGWHREAVLPPIDRRVGVGATGATLVAHT</sequence>
<feature type="binding site" evidence="10">
    <location>
        <position position="12"/>
    </location>
    <ligand>
        <name>Mn(2+)</name>
        <dbReference type="ChEBI" id="CHEBI:29035"/>
        <label>1</label>
    </ligand>
</feature>
<name>A0A1H2QGV5_THIRO</name>
<feature type="binding site" evidence="10">
    <location>
        <position position="45"/>
    </location>
    <ligand>
        <name>Mn(2+)</name>
        <dbReference type="ChEBI" id="CHEBI:29035"/>
        <label>2</label>
    </ligand>
</feature>
<dbReference type="Gene3D" id="3.60.21.10">
    <property type="match status" value="1"/>
</dbReference>
<evidence type="ECO:0000313" key="13">
    <source>
        <dbReference type="Proteomes" id="UP000198816"/>
    </source>
</evidence>
<dbReference type="GO" id="GO:0019897">
    <property type="term" value="C:extrinsic component of plasma membrane"/>
    <property type="evidence" value="ECO:0007669"/>
    <property type="project" value="UniProtKB-UniRule"/>
</dbReference>
<dbReference type="CDD" id="cd07398">
    <property type="entry name" value="MPP_YbbF-LpxH"/>
    <property type="match status" value="1"/>
</dbReference>
<dbReference type="Proteomes" id="UP000198816">
    <property type="component" value="Unassembled WGS sequence"/>
</dbReference>
<feature type="binding site" evidence="10">
    <location>
        <position position="168"/>
    </location>
    <ligand>
        <name>substrate</name>
    </ligand>
</feature>
<dbReference type="OrthoDB" id="9783283at2"/>
<accession>A0A1H2QGV5</accession>
<keyword evidence="4 10" id="KW-0441">Lipid A biosynthesis</keyword>
<dbReference type="PANTHER" id="PTHR34990">
    <property type="entry name" value="UDP-2,3-DIACYLGLUCOSAMINE HYDROLASE-RELATED"/>
    <property type="match status" value="1"/>
</dbReference>
<evidence type="ECO:0000256" key="7">
    <source>
        <dbReference type="ARBA" id="ARBA00023098"/>
    </source>
</evidence>
<dbReference type="PANTHER" id="PTHR34990:SF1">
    <property type="entry name" value="UDP-2,3-DIACYLGLUCOSAMINE HYDROLASE"/>
    <property type="match status" value="1"/>
</dbReference>
<evidence type="ECO:0000256" key="5">
    <source>
        <dbReference type="ARBA" id="ARBA00022723"/>
    </source>
</evidence>
<dbReference type="SUPFAM" id="SSF56300">
    <property type="entry name" value="Metallo-dependent phosphatases"/>
    <property type="match status" value="1"/>
</dbReference>